<feature type="region of interest" description="Disordered" evidence="1">
    <location>
        <begin position="31"/>
        <end position="55"/>
    </location>
</feature>
<protein>
    <submittedName>
        <fullName evidence="5">Transglutaminase domain-containing protein</fullName>
    </submittedName>
</protein>
<feature type="signal peptide" evidence="2">
    <location>
        <begin position="1"/>
        <end position="25"/>
    </location>
</feature>
<proteinExistence type="predicted"/>
<dbReference type="PANTHER" id="PTHR33490">
    <property type="entry name" value="BLR5614 PROTEIN-RELATED"/>
    <property type="match status" value="1"/>
</dbReference>
<dbReference type="SMART" id="SM00460">
    <property type="entry name" value="TGc"/>
    <property type="match status" value="1"/>
</dbReference>
<feature type="compositionally biased region" description="Polar residues" evidence="1">
    <location>
        <begin position="32"/>
        <end position="55"/>
    </location>
</feature>
<evidence type="ECO:0000313" key="6">
    <source>
        <dbReference type="Proteomes" id="UP000196710"/>
    </source>
</evidence>
<keyword evidence="2" id="KW-0732">Signal</keyword>
<dbReference type="PANTHER" id="PTHR33490:SF6">
    <property type="entry name" value="SLL1049 PROTEIN"/>
    <property type="match status" value="1"/>
</dbReference>
<feature type="chain" id="PRO_5043848172" evidence="2">
    <location>
        <begin position="26"/>
        <end position="325"/>
    </location>
</feature>
<gene>
    <name evidence="4" type="ORF">ADH66_09165</name>
    <name evidence="5" type="ORF">I5Q82_19205</name>
</gene>
<accession>A0A1Z2XQV5</accession>
<reference evidence="4" key="1">
    <citation type="journal article" date="2017" name="Genome Announc.">
        <title>High-Quality Whole-Genome Sequences of the Oligo-Mouse-Microbiota Bacterial Community.</title>
        <authorList>
            <person name="Garzetti D."/>
            <person name="Brugiroux S."/>
            <person name="Bunk B."/>
            <person name="Pukall R."/>
            <person name="McCoy K.D."/>
            <person name="Macpherson A.J."/>
            <person name="Stecher B."/>
        </authorList>
    </citation>
    <scope>NUCLEOTIDE SEQUENCE</scope>
    <source>
        <strain evidence="4">KB18</strain>
    </source>
</reference>
<evidence type="ECO:0000313" key="7">
    <source>
        <dbReference type="Proteomes" id="UP000596035"/>
    </source>
</evidence>
<dbReference type="InterPro" id="IPR038765">
    <property type="entry name" value="Papain-like_cys_pep_sf"/>
</dbReference>
<dbReference type="InterPro" id="IPR002931">
    <property type="entry name" value="Transglutaminase-like"/>
</dbReference>
<dbReference type="Gene3D" id="3.10.620.30">
    <property type="match status" value="1"/>
</dbReference>
<dbReference type="Pfam" id="PF01841">
    <property type="entry name" value="Transglut_core"/>
    <property type="match status" value="1"/>
</dbReference>
<feature type="domain" description="Transglutaminase-like" evidence="3">
    <location>
        <begin position="232"/>
        <end position="295"/>
    </location>
</feature>
<reference evidence="6" key="2">
    <citation type="submission" date="2017-05" db="EMBL/GenBank/DDBJ databases">
        <title>Improved OligoMM genomes.</title>
        <authorList>
            <person name="Garzetti D."/>
        </authorList>
    </citation>
    <scope>NUCLEOTIDE SEQUENCE [LARGE SCALE GENOMIC DNA]</scope>
    <source>
        <strain evidence="6">KB18</strain>
    </source>
</reference>
<sequence length="325" mass="36082">MVRMKKLLYAMLALLCLGGCMVAHTDMPLEDTPSSSVTETEQSVPDKQQAPDSQEFTPYQAPEFARADFDHASAQGENGVLIDLTGISMGYVAVSAESDVRMKFRVEMGEQIYDYDLPSDGTPAVYPLQCGNGSYIFRALANTVGTKYAEAYCVETQVRLKDDFQPFLRPSQYADYDEDSICVEVAAELASQQPDALGVVEAVFEYICEHVTYDKEKATHVKRGYLPSPDETLSTGKGICFDYASLVAAMLRSQGIPTKIVFGYVQPNDLYHAWNMFYTEESGWVTVGYEVESNSWSRLDMTFSANGAGSEFIGDGTNYTDVYFY</sequence>
<dbReference type="Proteomes" id="UP000196710">
    <property type="component" value="Chromosome"/>
</dbReference>
<evidence type="ECO:0000313" key="5">
    <source>
        <dbReference type="EMBL" id="QQR30088.1"/>
    </source>
</evidence>
<keyword evidence="6" id="KW-1185">Reference proteome</keyword>
<evidence type="ECO:0000256" key="2">
    <source>
        <dbReference type="SAM" id="SignalP"/>
    </source>
</evidence>
<evidence type="ECO:0000259" key="3">
    <source>
        <dbReference type="SMART" id="SM00460"/>
    </source>
</evidence>
<dbReference type="KEGG" id="amur:ADH66_09165"/>
<dbReference type="RefSeq" id="WP_066541502.1">
    <property type="nucleotide sequence ID" value="NZ_CP021422.1"/>
</dbReference>
<evidence type="ECO:0000313" key="4">
    <source>
        <dbReference type="EMBL" id="ASB40806.1"/>
    </source>
</evidence>
<dbReference type="EMBL" id="CP021422">
    <property type="protein sequence ID" value="ASB40806.1"/>
    <property type="molecule type" value="Genomic_DNA"/>
</dbReference>
<dbReference type="SUPFAM" id="SSF54001">
    <property type="entry name" value="Cysteine proteinases"/>
    <property type="match status" value="1"/>
</dbReference>
<dbReference type="EMBL" id="CP065321">
    <property type="protein sequence ID" value="QQR30088.1"/>
    <property type="molecule type" value="Genomic_DNA"/>
</dbReference>
<organism evidence="5 7">
    <name type="scientific">Acutalibacter muris</name>
    <dbReference type="NCBI Taxonomy" id="1796620"/>
    <lineage>
        <taxon>Bacteria</taxon>
        <taxon>Bacillati</taxon>
        <taxon>Bacillota</taxon>
        <taxon>Clostridia</taxon>
        <taxon>Eubacteriales</taxon>
        <taxon>Acutalibacteraceae</taxon>
        <taxon>Acutalibacter</taxon>
    </lineage>
</organism>
<dbReference type="Proteomes" id="UP000596035">
    <property type="component" value="Chromosome"/>
</dbReference>
<evidence type="ECO:0000256" key="1">
    <source>
        <dbReference type="SAM" id="MobiDB-lite"/>
    </source>
</evidence>
<dbReference type="AlphaFoldDB" id="A0A1Z2XQV5"/>
<reference evidence="5 7" key="3">
    <citation type="submission" date="2020-11" db="EMBL/GenBank/DDBJ databases">
        <title>Closed and high quality bacterial genomes of the OMM12 community.</title>
        <authorList>
            <person name="Marbouty M."/>
            <person name="Lamy-Besnier Q."/>
            <person name="Debarbieux L."/>
            <person name="Koszul R."/>
        </authorList>
    </citation>
    <scope>NUCLEOTIDE SEQUENCE [LARGE SCALE GENOMIC DNA]</scope>
    <source>
        <strain evidence="5 7">KB18</strain>
    </source>
</reference>
<name>A0A1Z2XQV5_9FIRM</name>